<dbReference type="GO" id="GO:0005840">
    <property type="term" value="C:ribosome"/>
    <property type="evidence" value="ECO:0007669"/>
    <property type="project" value="UniProtKB-KW"/>
</dbReference>
<feature type="compositionally biased region" description="Basic and acidic residues" evidence="3">
    <location>
        <begin position="126"/>
        <end position="135"/>
    </location>
</feature>
<dbReference type="Proteomes" id="UP000322234">
    <property type="component" value="Unassembled WGS sequence"/>
</dbReference>
<keyword evidence="2" id="KW-0687">Ribonucleoprotein</keyword>
<keyword evidence="6" id="KW-1185">Reference proteome</keyword>
<dbReference type="Gene3D" id="3.30.70.600">
    <property type="entry name" value="Ribosomal protein S10 domain"/>
    <property type="match status" value="1"/>
</dbReference>
<proteinExistence type="predicted"/>
<accession>A0A6B0R0P0</accession>
<keyword evidence="1" id="KW-0689">Ribosomal protein</keyword>
<feature type="domain" description="Small ribosomal subunit protein uS10" evidence="4">
    <location>
        <begin position="145"/>
        <end position="179"/>
    </location>
</feature>
<dbReference type="GO" id="GO:1990904">
    <property type="term" value="C:ribonucleoprotein complex"/>
    <property type="evidence" value="ECO:0007669"/>
    <property type="project" value="UniProtKB-KW"/>
</dbReference>
<protein>
    <recommendedName>
        <fullName evidence="4">Small ribosomal subunit protein uS10 domain-containing protein</fullName>
    </recommendedName>
</protein>
<dbReference type="InterPro" id="IPR027486">
    <property type="entry name" value="Ribosomal_uS10_dom"/>
</dbReference>
<dbReference type="InterPro" id="IPR036838">
    <property type="entry name" value="Ribosomal_uS10_dom_sf"/>
</dbReference>
<reference evidence="5" key="1">
    <citation type="submission" date="2019-10" db="EMBL/GenBank/DDBJ databases">
        <title>The sequence and de novo assembly of the wild yak genome.</title>
        <authorList>
            <person name="Liu Y."/>
        </authorList>
    </citation>
    <scope>NUCLEOTIDE SEQUENCE [LARGE SCALE GENOMIC DNA]</scope>
    <source>
        <strain evidence="5">WY2019</strain>
    </source>
</reference>
<evidence type="ECO:0000259" key="4">
    <source>
        <dbReference type="Pfam" id="PF00338"/>
    </source>
</evidence>
<feature type="region of interest" description="Disordered" evidence="3">
    <location>
        <begin position="114"/>
        <end position="137"/>
    </location>
</feature>
<evidence type="ECO:0000313" key="5">
    <source>
        <dbReference type="EMBL" id="MXQ82116.1"/>
    </source>
</evidence>
<evidence type="ECO:0000256" key="3">
    <source>
        <dbReference type="SAM" id="MobiDB-lite"/>
    </source>
</evidence>
<evidence type="ECO:0000256" key="1">
    <source>
        <dbReference type="ARBA" id="ARBA00022980"/>
    </source>
</evidence>
<dbReference type="AlphaFoldDB" id="A0A6B0R0P0"/>
<dbReference type="SUPFAM" id="SSF54999">
    <property type="entry name" value="Ribosomal protein S10"/>
    <property type="match status" value="1"/>
</dbReference>
<dbReference type="Pfam" id="PF00338">
    <property type="entry name" value="Ribosomal_S10"/>
    <property type="match status" value="1"/>
</dbReference>
<name>A0A6B0R0P0_9CETA</name>
<evidence type="ECO:0000313" key="6">
    <source>
        <dbReference type="Proteomes" id="UP000322234"/>
    </source>
</evidence>
<sequence>MLALDTGPQPFSPHATAAFPVKSSAKRERCAKEAREMDVSSVWDELFKCKVLKDNVLKPFKPSSFILHSSKHVLDNFYEFWHGQESFESYSKSRWISRNLKSVFCKAPKSRTNKAKESDILPDNSSPREESKESMAKPAYKMELSKMRIHKRLIDLHSPEIVKQITSISNEPGVEVEVTTAYA</sequence>
<dbReference type="EMBL" id="VBQZ03000011">
    <property type="protein sequence ID" value="MXQ82116.1"/>
    <property type="molecule type" value="Genomic_DNA"/>
</dbReference>
<gene>
    <name evidence="5" type="ORF">E5288_WYG008004</name>
</gene>
<evidence type="ECO:0000256" key="2">
    <source>
        <dbReference type="ARBA" id="ARBA00023274"/>
    </source>
</evidence>
<organism evidence="5 6">
    <name type="scientific">Bos mutus</name>
    <name type="common">wild yak</name>
    <dbReference type="NCBI Taxonomy" id="72004"/>
    <lineage>
        <taxon>Eukaryota</taxon>
        <taxon>Metazoa</taxon>
        <taxon>Chordata</taxon>
        <taxon>Craniata</taxon>
        <taxon>Vertebrata</taxon>
        <taxon>Euteleostomi</taxon>
        <taxon>Mammalia</taxon>
        <taxon>Eutheria</taxon>
        <taxon>Laurasiatheria</taxon>
        <taxon>Artiodactyla</taxon>
        <taxon>Ruminantia</taxon>
        <taxon>Pecora</taxon>
        <taxon>Bovidae</taxon>
        <taxon>Bovinae</taxon>
        <taxon>Bos</taxon>
    </lineage>
</organism>
<comment type="caution">
    <text evidence="5">The sequence shown here is derived from an EMBL/GenBank/DDBJ whole genome shotgun (WGS) entry which is preliminary data.</text>
</comment>